<gene>
    <name evidence="9" type="ORF">ACJMK2_038483</name>
</gene>
<organism evidence="9 10">
    <name type="scientific">Sinanodonta woodiana</name>
    <name type="common">Chinese pond mussel</name>
    <name type="synonym">Anodonta woodiana</name>
    <dbReference type="NCBI Taxonomy" id="1069815"/>
    <lineage>
        <taxon>Eukaryota</taxon>
        <taxon>Metazoa</taxon>
        <taxon>Spiralia</taxon>
        <taxon>Lophotrochozoa</taxon>
        <taxon>Mollusca</taxon>
        <taxon>Bivalvia</taxon>
        <taxon>Autobranchia</taxon>
        <taxon>Heteroconchia</taxon>
        <taxon>Palaeoheterodonta</taxon>
        <taxon>Unionida</taxon>
        <taxon>Unionoidea</taxon>
        <taxon>Unionidae</taxon>
        <taxon>Unioninae</taxon>
        <taxon>Sinanodonta</taxon>
    </lineage>
</organism>
<dbReference type="PANTHER" id="PTHR24289">
    <property type="entry name" value="STEROID 17-ALPHA-HYDROXYLASE/17,20 LYASE"/>
    <property type="match status" value="1"/>
</dbReference>
<proteinExistence type="inferred from homology"/>
<keyword evidence="10" id="KW-1185">Reference proteome</keyword>
<evidence type="ECO:0000256" key="1">
    <source>
        <dbReference type="ARBA" id="ARBA00010617"/>
    </source>
</evidence>
<sequence>MLAIWLFVILVTLYVLYPYITRVKYNCPGPSKWPVFGCLFQLEFSRLHFSFDRWAKKFGPILFCKMASKNVYVISSPRLIKKAFAEKGYSDVLNDRTDTFYAKYIMDDSKGVIFGKYGPTFIRLRKIMYKGLKMYGEGVQQFDSIAQKELDKLSKSISDLGGKDVDPKPFLSRSLANIIGILLTGSIVDESDADLIWKYNNKANDIFDMSTDVILYVFPFLRFMPVEVGRKYRHLMETKKELLYRFYFLQKVLTCIDHITHGLIDALFNIQSQEKSVGDSQWLTDSQIKAFIQDIIDAGLISTRNFLLCIILDLLHHHECVDRMYQEIVDVVGLERSPSLNDRPTMPYAEAVIMEALRYNTHVPFGLPHGAMEDVELEGYKIPKGSMLIPNIWTAHHDPAIWGDPWVFRPDRFLDDNGELLSPEHPLRQSLVTFGAGKRACVGKNLAKSRTFLYLTTLIQKFDFLLPKGGTVPSDDPRDFVPGAALRPHDYMMRLKVR</sequence>
<comment type="cofactor">
    <cofactor evidence="7">
        <name>heme</name>
        <dbReference type="ChEBI" id="CHEBI:30413"/>
    </cofactor>
</comment>
<evidence type="ECO:0000313" key="9">
    <source>
        <dbReference type="EMBL" id="KAL3870415.1"/>
    </source>
</evidence>
<keyword evidence="4 8" id="KW-0560">Oxidoreductase</keyword>
<evidence type="ECO:0000256" key="3">
    <source>
        <dbReference type="ARBA" id="ARBA00022723"/>
    </source>
</evidence>
<dbReference type="InterPro" id="IPR002401">
    <property type="entry name" value="Cyt_P450_E_grp-I"/>
</dbReference>
<comment type="similarity">
    <text evidence="1 8">Belongs to the cytochrome P450 family.</text>
</comment>
<dbReference type="AlphaFoldDB" id="A0ABD3WCX0"/>
<evidence type="ECO:0000256" key="5">
    <source>
        <dbReference type="ARBA" id="ARBA00023004"/>
    </source>
</evidence>
<keyword evidence="5 7" id="KW-0408">Iron</keyword>
<feature type="binding site" description="axial binding residue" evidence="7">
    <location>
        <position position="441"/>
    </location>
    <ligand>
        <name>heme</name>
        <dbReference type="ChEBI" id="CHEBI:30413"/>
    </ligand>
    <ligandPart>
        <name>Fe</name>
        <dbReference type="ChEBI" id="CHEBI:18248"/>
    </ligandPart>
</feature>
<keyword evidence="2 7" id="KW-0349">Heme</keyword>
<evidence type="ECO:0000256" key="8">
    <source>
        <dbReference type="RuleBase" id="RU000461"/>
    </source>
</evidence>
<dbReference type="PRINTS" id="PR00463">
    <property type="entry name" value="EP450I"/>
</dbReference>
<evidence type="ECO:0000256" key="2">
    <source>
        <dbReference type="ARBA" id="ARBA00022617"/>
    </source>
</evidence>
<dbReference type="InterPro" id="IPR036396">
    <property type="entry name" value="Cyt_P450_sf"/>
</dbReference>
<dbReference type="InterPro" id="IPR017972">
    <property type="entry name" value="Cyt_P450_CS"/>
</dbReference>
<evidence type="ECO:0000256" key="4">
    <source>
        <dbReference type="ARBA" id="ARBA00023002"/>
    </source>
</evidence>
<keyword evidence="3 7" id="KW-0479">Metal-binding</keyword>
<dbReference type="PANTHER" id="PTHR24289:SF1">
    <property type="entry name" value="STEROID 17-ALPHA-HYDROXYLASE_17,20 LYASE"/>
    <property type="match status" value="1"/>
</dbReference>
<protein>
    <recommendedName>
        <fullName evidence="11">Cytochrome P450</fullName>
    </recommendedName>
</protein>
<keyword evidence="6 8" id="KW-0503">Monooxygenase</keyword>
<evidence type="ECO:0000313" key="10">
    <source>
        <dbReference type="Proteomes" id="UP001634394"/>
    </source>
</evidence>
<evidence type="ECO:0008006" key="11">
    <source>
        <dbReference type="Google" id="ProtNLM"/>
    </source>
</evidence>
<dbReference type="Gene3D" id="1.10.630.10">
    <property type="entry name" value="Cytochrome P450"/>
    <property type="match status" value="1"/>
</dbReference>
<name>A0ABD3WCX0_SINWO</name>
<evidence type="ECO:0000256" key="6">
    <source>
        <dbReference type="ARBA" id="ARBA00023033"/>
    </source>
</evidence>
<dbReference type="Pfam" id="PF00067">
    <property type="entry name" value="p450"/>
    <property type="match status" value="1"/>
</dbReference>
<evidence type="ECO:0000256" key="7">
    <source>
        <dbReference type="PIRSR" id="PIRSR602401-1"/>
    </source>
</evidence>
<dbReference type="EMBL" id="JBJQND010000007">
    <property type="protein sequence ID" value="KAL3870415.1"/>
    <property type="molecule type" value="Genomic_DNA"/>
</dbReference>
<dbReference type="GO" id="GO:0004497">
    <property type="term" value="F:monooxygenase activity"/>
    <property type="evidence" value="ECO:0007669"/>
    <property type="project" value="UniProtKB-KW"/>
</dbReference>
<dbReference type="GO" id="GO:0046872">
    <property type="term" value="F:metal ion binding"/>
    <property type="evidence" value="ECO:0007669"/>
    <property type="project" value="UniProtKB-KW"/>
</dbReference>
<dbReference type="Proteomes" id="UP001634394">
    <property type="component" value="Unassembled WGS sequence"/>
</dbReference>
<dbReference type="PROSITE" id="PS00086">
    <property type="entry name" value="CYTOCHROME_P450"/>
    <property type="match status" value="1"/>
</dbReference>
<reference evidence="9 10" key="1">
    <citation type="submission" date="2024-11" db="EMBL/GenBank/DDBJ databases">
        <title>Chromosome-level genome assembly of the freshwater bivalve Anodonta woodiana.</title>
        <authorList>
            <person name="Chen X."/>
        </authorList>
    </citation>
    <scope>NUCLEOTIDE SEQUENCE [LARGE SCALE GENOMIC DNA]</scope>
    <source>
        <strain evidence="9">MN2024</strain>
        <tissue evidence="9">Gills</tissue>
    </source>
</reference>
<comment type="caution">
    <text evidence="9">The sequence shown here is derived from an EMBL/GenBank/DDBJ whole genome shotgun (WGS) entry which is preliminary data.</text>
</comment>
<dbReference type="InterPro" id="IPR001128">
    <property type="entry name" value="Cyt_P450"/>
</dbReference>
<dbReference type="SUPFAM" id="SSF48264">
    <property type="entry name" value="Cytochrome P450"/>
    <property type="match status" value="1"/>
</dbReference>
<accession>A0ABD3WCX0</accession>